<evidence type="ECO:0000259" key="5">
    <source>
        <dbReference type="Pfam" id="PF22780"/>
    </source>
</evidence>
<dbReference type="InterPro" id="IPR004792">
    <property type="entry name" value="BaiN-like"/>
</dbReference>
<keyword evidence="3" id="KW-0274">FAD</keyword>
<proteinExistence type="predicted"/>
<comment type="cofactor">
    <cofactor evidence="1">
        <name>FAD</name>
        <dbReference type="ChEBI" id="CHEBI:57692"/>
    </cofactor>
</comment>
<protein>
    <submittedName>
        <fullName evidence="6">TIGR03862 family flavoprotein</fullName>
    </submittedName>
</protein>
<dbReference type="SUPFAM" id="SSF160996">
    <property type="entry name" value="HI0933 insert domain-like"/>
    <property type="match status" value="1"/>
</dbReference>
<reference evidence="6 7" key="1">
    <citation type="submission" date="2020-03" db="EMBL/GenBank/DDBJ databases">
        <authorList>
            <person name="Sun Q."/>
        </authorList>
    </citation>
    <scope>NUCLEOTIDE SEQUENCE [LARGE SCALE GENOMIC DNA]</scope>
    <source>
        <strain evidence="6 7">JC162</strain>
    </source>
</reference>
<dbReference type="NCBIfam" id="TIGR03862">
    <property type="entry name" value="flavo_PP4765"/>
    <property type="match status" value="1"/>
</dbReference>
<dbReference type="Pfam" id="PF03486">
    <property type="entry name" value="HI0933_like"/>
    <property type="match status" value="1"/>
</dbReference>
<keyword evidence="2" id="KW-0285">Flavoprotein</keyword>
<dbReference type="InterPro" id="IPR036188">
    <property type="entry name" value="FAD/NAD-bd_sf"/>
</dbReference>
<feature type="domain" description="RsdA/BaiN/AoA(So)-like Rossmann fold-like" evidence="4">
    <location>
        <begin position="2"/>
        <end position="384"/>
    </location>
</feature>
<evidence type="ECO:0000256" key="2">
    <source>
        <dbReference type="ARBA" id="ARBA00022630"/>
    </source>
</evidence>
<evidence type="ECO:0000259" key="4">
    <source>
        <dbReference type="Pfam" id="PF03486"/>
    </source>
</evidence>
<dbReference type="Gene3D" id="3.50.50.60">
    <property type="entry name" value="FAD/NAD(P)-binding domain"/>
    <property type="match status" value="1"/>
</dbReference>
<dbReference type="NCBIfam" id="TIGR00275">
    <property type="entry name" value="aminoacetone oxidase family FAD-binding enzyme"/>
    <property type="match status" value="1"/>
</dbReference>
<dbReference type="AlphaFoldDB" id="A0A848EFC3"/>
<dbReference type="RefSeq" id="WP_170054749.1">
    <property type="nucleotide sequence ID" value="NZ_JABBKX010000004.1"/>
</dbReference>
<gene>
    <name evidence="6" type="ORF">GWK16_13480</name>
</gene>
<accession>A0A848EFC3</accession>
<feature type="domain" description="RsdA/BaiN/AoA(So)-like insert" evidence="5">
    <location>
        <begin position="183"/>
        <end position="331"/>
    </location>
</feature>
<dbReference type="EMBL" id="JABBKX010000004">
    <property type="protein sequence ID" value="NMJ42259.1"/>
    <property type="molecule type" value="Genomic_DNA"/>
</dbReference>
<evidence type="ECO:0000256" key="1">
    <source>
        <dbReference type="ARBA" id="ARBA00001974"/>
    </source>
</evidence>
<dbReference type="InterPro" id="IPR055178">
    <property type="entry name" value="RsdA/BaiN/AoA(So)-like_dom"/>
</dbReference>
<name>A0A848EFC3_9PROT</name>
<evidence type="ECO:0000256" key="3">
    <source>
        <dbReference type="ARBA" id="ARBA00022827"/>
    </source>
</evidence>
<dbReference type="Gene3D" id="1.10.8.260">
    <property type="entry name" value="HI0933 insert domain-like"/>
    <property type="match status" value="1"/>
</dbReference>
<dbReference type="Proteomes" id="UP000548582">
    <property type="component" value="Unassembled WGS sequence"/>
</dbReference>
<dbReference type="Pfam" id="PF22780">
    <property type="entry name" value="HI0933_like_1st"/>
    <property type="match status" value="1"/>
</dbReference>
<evidence type="ECO:0000313" key="6">
    <source>
        <dbReference type="EMBL" id="NMJ42259.1"/>
    </source>
</evidence>
<dbReference type="InterPro" id="IPR057661">
    <property type="entry name" value="RsdA/BaiN/AoA(So)_Rossmann"/>
</dbReference>
<keyword evidence="7" id="KW-1185">Reference proteome</keyword>
<sequence>MVGAGPAGLMAAEAAAEAGAAVTVFDHMPSPARKLLIAGRGGLNLTHSEPLDRFLGRYDAARERLEPFIRAFPPEALIAWCEGLGQATFTGSSGRVFPKAMKASPLLRAWLARLAALGVTLRARQRWLGLDGDGGLLFAGPEGAHVEQPRATVLALGGASWRRLGSDAAWTSLLHDCAIAPLRPSNMGFAVTWSDHLRTRFAGTPLKRIALTFGDATIRGEALITERGIEGGAVYALSAAIREAIAAQGSATLLVDLRPDLSREALAARIAGRPTAISLSNHLRRAGGLPPVAVALLQEALHGGAPRDDLAALVKSLPLRLTAPFAIERAISSAGGLAWSEVDERLMLKRHSGVFACGEMLDWEAPTGGYLLQACFATGRAAGRAAADWALSPPR</sequence>
<dbReference type="Gene3D" id="2.40.30.10">
    <property type="entry name" value="Translation factors"/>
    <property type="match status" value="1"/>
</dbReference>
<dbReference type="PANTHER" id="PTHR42887">
    <property type="entry name" value="OS12G0638800 PROTEIN"/>
    <property type="match status" value="1"/>
</dbReference>
<organism evidence="6 7">
    <name type="scientific">Neoroseomonas marina</name>
    <dbReference type="NCBI Taxonomy" id="1232220"/>
    <lineage>
        <taxon>Bacteria</taxon>
        <taxon>Pseudomonadati</taxon>
        <taxon>Pseudomonadota</taxon>
        <taxon>Alphaproteobacteria</taxon>
        <taxon>Acetobacterales</taxon>
        <taxon>Acetobacteraceae</taxon>
        <taxon>Neoroseomonas</taxon>
    </lineage>
</organism>
<dbReference type="PANTHER" id="PTHR42887:SF1">
    <property type="entry name" value="BLR3961 PROTEIN"/>
    <property type="match status" value="1"/>
</dbReference>
<evidence type="ECO:0000313" key="7">
    <source>
        <dbReference type="Proteomes" id="UP000548582"/>
    </source>
</evidence>
<dbReference type="InterPro" id="IPR022460">
    <property type="entry name" value="Flavoprotein_PP4765"/>
</dbReference>
<dbReference type="InterPro" id="IPR023166">
    <property type="entry name" value="BaiN-like_dom_sf"/>
</dbReference>
<dbReference type="SUPFAM" id="SSF51905">
    <property type="entry name" value="FAD/NAD(P)-binding domain"/>
    <property type="match status" value="1"/>
</dbReference>
<comment type="caution">
    <text evidence="6">The sequence shown here is derived from an EMBL/GenBank/DDBJ whole genome shotgun (WGS) entry which is preliminary data.</text>
</comment>